<protein>
    <recommendedName>
        <fullName evidence="2">Zinc finger PMZ-type domain-containing protein</fullName>
    </recommendedName>
</protein>
<dbReference type="GO" id="GO:0008270">
    <property type="term" value="F:zinc ion binding"/>
    <property type="evidence" value="ECO:0007669"/>
    <property type="project" value="InterPro"/>
</dbReference>
<dbReference type="SMART" id="SM00575">
    <property type="entry name" value="ZnF_PMZ"/>
    <property type="match status" value="1"/>
</dbReference>
<dbReference type="Gene3D" id="4.10.60.10">
    <property type="entry name" value="Zinc finger, CCHC-type"/>
    <property type="match status" value="1"/>
</dbReference>
<dbReference type="Proteomes" id="UP001417504">
    <property type="component" value="Unassembled WGS sequence"/>
</dbReference>
<feature type="domain" description="Zinc finger PMZ-type" evidence="2">
    <location>
        <begin position="6"/>
        <end position="33"/>
    </location>
</feature>
<reference evidence="3 4" key="1">
    <citation type="submission" date="2024-01" db="EMBL/GenBank/DDBJ databases">
        <title>Genome assemblies of Stephania.</title>
        <authorList>
            <person name="Yang L."/>
        </authorList>
    </citation>
    <scope>NUCLEOTIDE SEQUENCE [LARGE SCALE GENOMIC DNA]</scope>
    <source>
        <strain evidence="3">QJT</strain>
        <tissue evidence="3">Leaf</tissue>
    </source>
</reference>
<proteinExistence type="predicted"/>
<organism evidence="3 4">
    <name type="scientific">Stephania japonica</name>
    <dbReference type="NCBI Taxonomy" id="461633"/>
    <lineage>
        <taxon>Eukaryota</taxon>
        <taxon>Viridiplantae</taxon>
        <taxon>Streptophyta</taxon>
        <taxon>Embryophyta</taxon>
        <taxon>Tracheophyta</taxon>
        <taxon>Spermatophyta</taxon>
        <taxon>Magnoliopsida</taxon>
        <taxon>Ranunculales</taxon>
        <taxon>Menispermaceae</taxon>
        <taxon>Menispermoideae</taxon>
        <taxon>Cissampelideae</taxon>
        <taxon>Stephania</taxon>
    </lineage>
</organism>
<name>A0AAP0ESG7_9MAGN</name>
<gene>
    <name evidence="3" type="ORF">Sjap_022972</name>
</gene>
<keyword evidence="4" id="KW-1185">Reference proteome</keyword>
<accession>A0AAP0ESG7</accession>
<dbReference type="InterPro" id="IPR006564">
    <property type="entry name" value="Znf_PMZ"/>
</dbReference>
<comment type="caution">
    <text evidence="3">The sequence shown here is derived from an EMBL/GenBank/DDBJ whole genome shotgun (WGS) entry which is preliminary data.</text>
</comment>
<evidence type="ECO:0000256" key="1">
    <source>
        <dbReference type="SAM" id="MobiDB-lite"/>
    </source>
</evidence>
<evidence type="ECO:0000313" key="4">
    <source>
        <dbReference type="Proteomes" id="UP001417504"/>
    </source>
</evidence>
<evidence type="ECO:0000313" key="3">
    <source>
        <dbReference type="EMBL" id="KAK9097475.1"/>
    </source>
</evidence>
<dbReference type="PANTHER" id="PTHR31973:SF197">
    <property type="entry name" value="SWIM-TYPE DOMAIN-CONTAINING PROTEIN"/>
    <property type="match status" value="1"/>
</dbReference>
<dbReference type="EMBL" id="JBBNAE010000009">
    <property type="protein sequence ID" value="KAK9097475.1"/>
    <property type="molecule type" value="Genomic_DNA"/>
</dbReference>
<feature type="region of interest" description="Disordered" evidence="1">
    <location>
        <begin position="81"/>
        <end position="100"/>
    </location>
</feature>
<dbReference type="PANTHER" id="PTHR31973">
    <property type="entry name" value="POLYPROTEIN, PUTATIVE-RELATED"/>
    <property type="match status" value="1"/>
</dbReference>
<dbReference type="AlphaFoldDB" id="A0AAP0ESG7"/>
<sequence>MDMKARTCLCREWNLIGIPCPHSICTIYHQSKALEDFVAHWYHKEKYLKAYKHIMGVVAWKNFWPKRQMVLELSHLYSRKCPGDQKESTQNKDEPQKVKDNKLLREGRIMTCRICKSKGHNKRTCPFRADEVEVS</sequence>
<evidence type="ECO:0000259" key="2">
    <source>
        <dbReference type="SMART" id="SM00575"/>
    </source>
</evidence>